<sequence>MSASKQLERLEEFLRQMEELDYEVDKETLQNLVTELKGEELRPVPCDIQDAVTLLNTGPFEESKCCRAEFRDDHTIWIIHQWYTDWVHISVKVYRDVLIIKKLVYGEKFNRPKVPIDKEGTHDNSVEDIANTIYFLYTEYEHLHCI</sequence>
<reference evidence="2" key="1">
    <citation type="submission" date="2017-08" db="EMBL/GenBank/DDBJ databases">
        <authorList>
            <person name="de Groot N.N."/>
        </authorList>
    </citation>
    <scope>NUCLEOTIDE SEQUENCE</scope>
</reference>
<protein>
    <submittedName>
        <fullName evidence="2">Uncharacterized protein</fullName>
    </submittedName>
</protein>
<gene>
    <name evidence="2" type="ORF">BQ9231_00501</name>
</gene>
<evidence type="ECO:0000313" key="3">
    <source>
        <dbReference type="Proteomes" id="UP000274850"/>
    </source>
</evidence>
<accession>A0A285PXM0</accession>
<evidence type="ECO:0000256" key="1">
    <source>
        <dbReference type="SAM" id="Coils"/>
    </source>
</evidence>
<keyword evidence="3" id="KW-1185">Reference proteome</keyword>
<keyword evidence="1" id="KW-0175">Coiled coil</keyword>
<dbReference type="EMBL" id="LT907979">
    <property type="protein sequence ID" value="SOB74384.1"/>
    <property type="molecule type" value="Genomic_DNA"/>
</dbReference>
<evidence type="ECO:0000313" key="2">
    <source>
        <dbReference type="EMBL" id="SOB74384.1"/>
    </source>
</evidence>
<name>A0A285PXM0_9VIRU</name>
<dbReference type="Proteomes" id="UP000274850">
    <property type="component" value="Segment"/>
</dbReference>
<proteinExistence type="predicted"/>
<feature type="coiled-coil region" evidence="1">
    <location>
        <begin position="3"/>
        <end position="30"/>
    </location>
</feature>
<organism evidence="2">
    <name type="scientific">Cedratvirus lausannensis</name>
    <dbReference type="NCBI Taxonomy" id="2023205"/>
    <lineage>
        <taxon>Viruses</taxon>
        <taxon>Pithoviruses</taxon>
        <taxon>Orthocedratvirinae</taxon>
        <taxon>Alphacedratvirus</taxon>
        <taxon>Alphacedratvirus francolausannense</taxon>
    </lineage>
</organism>